<dbReference type="AlphaFoldDB" id="A0A3S1BPW6"/>
<dbReference type="PROSITE" id="PS51450">
    <property type="entry name" value="LRR"/>
    <property type="match status" value="1"/>
</dbReference>
<gene>
    <name evidence="1" type="ORF">EJP82_11215</name>
</gene>
<protein>
    <submittedName>
        <fullName evidence="1">Uncharacterized protein</fullName>
    </submittedName>
</protein>
<dbReference type="RefSeq" id="WP_127192129.1">
    <property type="nucleotide sequence ID" value="NZ_RZNY01000007.1"/>
</dbReference>
<dbReference type="EMBL" id="RZNY01000007">
    <property type="protein sequence ID" value="RUT46790.1"/>
    <property type="molecule type" value="Genomic_DNA"/>
</dbReference>
<dbReference type="OrthoDB" id="2666248at2"/>
<evidence type="ECO:0000313" key="2">
    <source>
        <dbReference type="Proteomes" id="UP000279446"/>
    </source>
</evidence>
<dbReference type="Proteomes" id="UP000279446">
    <property type="component" value="Unassembled WGS sequence"/>
</dbReference>
<proteinExistence type="predicted"/>
<dbReference type="InterPro" id="IPR001611">
    <property type="entry name" value="Leu-rich_rpt"/>
</dbReference>
<name>A0A3S1BPW6_9BACL</name>
<keyword evidence="2" id="KW-1185">Reference proteome</keyword>
<evidence type="ECO:0000313" key="1">
    <source>
        <dbReference type="EMBL" id="RUT46790.1"/>
    </source>
</evidence>
<accession>A0A3S1BPW6</accession>
<organism evidence="1 2">
    <name type="scientific">Paenibacillus anaericanus</name>
    <dbReference type="NCBI Taxonomy" id="170367"/>
    <lineage>
        <taxon>Bacteria</taxon>
        <taxon>Bacillati</taxon>
        <taxon>Bacillota</taxon>
        <taxon>Bacilli</taxon>
        <taxon>Bacillales</taxon>
        <taxon>Paenibacillaceae</taxon>
        <taxon>Paenibacillus</taxon>
    </lineage>
</organism>
<reference evidence="1 2" key="1">
    <citation type="submission" date="2018-12" db="EMBL/GenBank/DDBJ databases">
        <authorList>
            <person name="Sun L."/>
            <person name="Chen Z."/>
        </authorList>
    </citation>
    <scope>NUCLEOTIDE SEQUENCE [LARGE SCALE GENOMIC DNA]</scope>
    <source>
        <strain evidence="1 2">DSM 15890</strain>
    </source>
</reference>
<comment type="caution">
    <text evidence="1">The sequence shown here is derived from an EMBL/GenBank/DDBJ whole genome shotgun (WGS) entry which is preliminary data.</text>
</comment>
<sequence length="103" mass="12036">MESKVMFKIILESVNGEQLDQVFEEGNVKYLQQNEDKFEMLGELSTCSYDVYSSKDMDMLILELVRLKEMPLDSNEIKHIEEIISLADKCKNIENIRLIITPF</sequence>